<dbReference type="RefSeq" id="WP_272420884.1">
    <property type="nucleotide sequence ID" value="NZ_JAGTJJ010000007.1"/>
</dbReference>
<dbReference type="EMBL" id="JAGTJJ010000007">
    <property type="protein sequence ID" value="MDC3982353.1"/>
    <property type="molecule type" value="Genomic_DNA"/>
</dbReference>
<dbReference type="Pfam" id="PF11964">
    <property type="entry name" value="SpoIIAA-like"/>
    <property type="match status" value="1"/>
</dbReference>
<gene>
    <name evidence="1" type="ORF">KEG57_17690</name>
</gene>
<reference evidence="1 2" key="1">
    <citation type="submission" date="2021-04" db="EMBL/GenBank/DDBJ databases">
        <title>Genome analysis of Polyangium sp.</title>
        <authorList>
            <person name="Li Y."/>
            <person name="Wang J."/>
        </authorList>
    </citation>
    <scope>NUCLEOTIDE SEQUENCE [LARGE SCALE GENOMIC DNA]</scope>
    <source>
        <strain evidence="1 2">SDU14</strain>
    </source>
</reference>
<sequence length="125" mass="13982">METSDLLCMELHGTFDVAAVEAYLRLVFDLGDRQGTFSLLADMRDLRGISPQARSRLSRVERPYPYRAVALHGASFTFAIMSMMVVKAGRTLAPAAFPFELAFFQTEAQARAHLAPYRDPPQDRA</sequence>
<organism evidence="1 2">
    <name type="scientific">Polyangium jinanense</name>
    <dbReference type="NCBI Taxonomy" id="2829994"/>
    <lineage>
        <taxon>Bacteria</taxon>
        <taxon>Pseudomonadati</taxon>
        <taxon>Myxococcota</taxon>
        <taxon>Polyangia</taxon>
        <taxon>Polyangiales</taxon>
        <taxon>Polyangiaceae</taxon>
        <taxon>Polyangium</taxon>
    </lineage>
</organism>
<accession>A0A9X3X547</accession>
<evidence type="ECO:0000313" key="1">
    <source>
        <dbReference type="EMBL" id="MDC3982353.1"/>
    </source>
</evidence>
<comment type="caution">
    <text evidence="1">The sequence shown here is derived from an EMBL/GenBank/DDBJ whole genome shotgun (WGS) entry which is preliminary data.</text>
</comment>
<protein>
    <submittedName>
        <fullName evidence="1">STAS/SEC14 domain-containing protein</fullName>
    </submittedName>
</protein>
<proteinExistence type="predicted"/>
<keyword evidence="2" id="KW-1185">Reference proteome</keyword>
<name>A0A9X3X547_9BACT</name>
<dbReference type="Proteomes" id="UP001151081">
    <property type="component" value="Unassembled WGS sequence"/>
</dbReference>
<evidence type="ECO:0000313" key="2">
    <source>
        <dbReference type="Proteomes" id="UP001151081"/>
    </source>
</evidence>
<dbReference type="AlphaFoldDB" id="A0A9X3X547"/>
<dbReference type="InterPro" id="IPR021866">
    <property type="entry name" value="SpoIIAA-like"/>
</dbReference>